<protein>
    <submittedName>
        <fullName evidence="1">ATP-binding protein</fullName>
    </submittedName>
</protein>
<evidence type="ECO:0000313" key="2">
    <source>
        <dbReference type="Proteomes" id="UP001183246"/>
    </source>
</evidence>
<accession>A0ABU2MQY8</accession>
<keyword evidence="1" id="KW-0067">ATP-binding</keyword>
<proteinExistence type="predicted"/>
<comment type="caution">
    <text evidence="1">The sequence shown here is derived from an EMBL/GenBank/DDBJ whole genome shotgun (WGS) entry which is preliminary data.</text>
</comment>
<dbReference type="Proteomes" id="UP001183246">
    <property type="component" value="Unassembled WGS sequence"/>
</dbReference>
<organism evidence="1 2">
    <name type="scientific">Streptomyces litchfieldiae</name>
    <dbReference type="NCBI Taxonomy" id="3075543"/>
    <lineage>
        <taxon>Bacteria</taxon>
        <taxon>Bacillati</taxon>
        <taxon>Actinomycetota</taxon>
        <taxon>Actinomycetes</taxon>
        <taxon>Kitasatosporales</taxon>
        <taxon>Streptomycetaceae</taxon>
        <taxon>Streptomyces</taxon>
    </lineage>
</organism>
<evidence type="ECO:0000313" key="1">
    <source>
        <dbReference type="EMBL" id="MDT0343768.1"/>
    </source>
</evidence>
<dbReference type="EMBL" id="JAVREL010000007">
    <property type="protein sequence ID" value="MDT0343768.1"/>
    <property type="molecule type" value="Genomic_DNA"/>
</dbReference>
<sequence>MTIHSDTPCQRRAVEFPAVPSGAGQACRRAAAQLRHWRLPQLADAVGAGVRRLLADVGRHAGAERRCTVEVLLLWDRIVVSVRDHGQRAHQAPALAAVRGGGGVRAHQDERGRIVWCTLPVPYPPAPPEAHAVRHPWAAHA</sequence>
<dbReference type="InterPro" id="IPR036890">
    <property type="entry name" value="HATPase_C_sf"/>
</dbReference>
<dbReference type="GO" id="GO:0005524">
    <property type="term" value="F:ATP binding"/>
    <property type="evidence" value="ECO:0007669"/>
    <property type="project" value="UniProtKB-KW"/>
</dbReference>
<dbReference type="Gene3D" id="3.30.565.10">
    <property type="entry name" value="Histidine kinase-like ATPase, C-terminal domain"/>
    <property type="match status" value="1"/>
</dbReference>
<name>A0ABU2MQY8_9ACTN</name>
<keyword evidence="1" id="KW-0547">Nucleotide-binding</keyword>
<dbReference type="RefSeq" id="WP_311704901.1">
    <property type="nucleotide sequence ID" value="NZ_JAVREL010000007.1"/>
</dbReference>
<gene>
    <name evidence="1" type="ORF">RM590_14265</name>
</gene>
<reference evidence="2" key="1">
    <citation type="submission" date="2023-07" db="EMBL/GenBank/DDBJ databases">
        <title>30 novel species of actinomycetes from the DSMZ collection.</title>
        <authorList>
            <person name="Nouioui I."/>
        </authorList>
    </citation>
    <scope>NUCLEOTIDE SEQUENCE [LARGE SCALE GENOMIC DNA]</scope>
    <source>
        <strain evidence="2">DSM 44938</strain>
    </source>
</reference>
<keyword evidence="2" id="KW-1185">Reference proteome</keyword>